<dbReference type="RefSeq" id="WP_096003328.1">
    <property type="nucleotide sequence ID" value="NZ_NTMR01000002.1"/>
</dbReference>
<organism evidence="2 3">
    <name type="scientific">Pseudomonas abyssi</name>
    <dbReference type="NCBI Taxonomy" id="170540"/>
    <lineage>
        <taxon>Bacteria</taxon>
        <taxon>Pseudomonadati</taxon>
        <taxon>Pseudomonadota</taxon>
        <taxon>Gammaproteobacteria</taxon>
        <taxon>Pseudomonadales</taxon>
        <taxon>Pseudomonadaceae</taxon>
        <taxon>Pseudomonas</taxon>
    </lineage>
</organism>
<accession>A0A2A3MNI4</accession>
<protein>
    <recommendedName>
        <fullName evidence="1">Ferredoxin C-terminal domain-containing protein</fullName>
    </recommendedName>
</protein>
<evidence type="ECO:0000313" key="2">
    <source>
        <dbReference type="EMBL" id="PBK06264.1"/>
    </source>
</evidence>
<evidence type="ECO:0000259" key="1">
    <source>
        <dbReference type="Pfam" id="PF11953"/>
    </source>
</evidence>
<name>A0A2A3MNI4_9PSED</name>
<reference evidence="2 3" key="1">
    <citation type="submission" date="2017-09" db="EMBL/GenBank/DDBJ databases">
        <title>Pseudomonas abyssi sp. nov. isolated from Abyssopelagic Water.</title>
        <authorList>
            <person name="Wei Y."/>
        </authorList>
    </citation>
    <scope>NUCLEOTIDE SEQUENCE [LARGE SCALE GENOMIC DNA]</scope>
    <source>
        <strain evidence="2 3">MT5</strain>
    </source>
</reference>
<evidence type="ECO:0000313" key="3">
    <source>
        <dbReference type="Proteomes" id="UP000242313"/>
    </source>
</evidence>
<feature type="domain" description="Ferredoxin C-terminal" evidence="1">
    <location>
        <begin position="1"/>
        <end position="19"/>
    </location>
</feature>
<sequence>MPDAEEWDGVPDKLQYLER</sequence>
<keyword evidence="3" id="KW-1185">Reference proteome</keyword>
<proteinExistence type="predicted"/>
<gene>
    <name evidence="2" type="ORF">CNQ84_00120</name>
</gene>
<dbReference type="Proteomes" id="UP000242313">
    <property type="component" value="Unassembled WGS sequence"/>
</dbReference>
<dbReference type="EMBL" id="NTMR01000002">
    <property type="protein sequence ID" value="PBK06264.1"/>
    <property type="molecule type" value="Genomic_DNA"/>
</dbReference>
<comment type="caution">
    <text evidence="2">The sequence shown here is derived from an EMBL/GenBank/DDBJ whole genome shotgun (WGS) entry which is preliminary data.</text>
</comment>
<dbReference type="Pfam" id="PF11953">
    <property type="entry name" value="DUF3470"/>
    <property type="match status" value="1"/>
</dbReference>
<dbReference type="InterPro" id="IPR022569">
    <property type="entry name" value="Fd_C"/>
</dbReference>
<dbReference type="AlphaFoldDB" id="A0A2A3MNI4"/>